<evidence type="ECO:0000313" key="8">
    <source>
        <dbReference type="EMBL" id="TDO31483.1"/>
    </source>
</evidence>
<feature type="compositionally biased region" description="Basic and acidic residues" evidence="6">
    <location>
        <begin position="285"/>
        <end position="294"/>
    </location>
</feature>
<feature type="transmembrane region" description="Helical" evidence="7">
    <location>
        <begin position="127"/>
        <end position="146"/>
    </location>
</feature>
<comment type="caution">
    <text evidence="8">The sequence shown here is derived from an EMBL/GenBank/DDBJ whole genome shotgun (WGS) entry which is preliminary data.</text>
</comment>
<evidence type="ECO:0000256" key="4">
    <source>
        <dbReference type="ARBA" id="ARBA00022989"/>
    </source>
</evidence>
<dbReference type="PANTHER" id="PTHR30213">
    <property type="entry name" value="INNER MEMBRANE PROTEIN YHJD"/>
    <property type="match status" value="1"/>
</dbReference>
<evidence type="ECO:0000256" key="3">
    <source>
        <dbReference type="ARBA" id="ARBA00022692"/>
    </source>
</evidence>
<evidence type="ECO:0000313" key="9">
    <source>
        <dbReference type="Proteomes" id="UP000294901"/>
    </source>
</evidence>
<feature type="region of interest" description="Disordered" evidence="6">
    <location>
        <begin position="252"/>
        <end position="322"/>
    </location>
</feature>
<evidence type="ECO:0000256" key="7">
    <source>
        <dbReference type="SAM" id="Phobius"/>
    </source>
</evidence>
<dbReference type="EMBL" id="SNWR01000002">
    <property type="protein sequence ID" value="TDO31483.1"/>
    <property type="molecule type" value="Genomic_DNA"/>
</dbReference>
<name>A0A4R6J7G4_9ACTN</name>
<keyword evidence="5 7" id="KW-0472">Membrane</keyword>
<dbReference type="AlphaFoldDB" id="A0A4R6J7G4"/>
<dbReference type="Proteomes" id="UP000294901">
    <property type="component" value="Unassembled WGS sequence"/>
</dbReference>
<feature type="transmembrane region" description="Helical" evidence="7">
    <location>
        <begin position="82"/>
        <end position="106"/>
    </location>
</feature>
<keyword evidence="3 7" id="KW-0812">Transmembrane</keyword>
<protein>
    <submittedName>
        <fullName evidence="8">Uncharacterized BrkB/YihY/UPF0761 family membrane protein</fullName>
    </submittedName>
</protein>
<keyword evidence="9" id="KW-1185">Reference proteome</keyword>
<accession>A0A4R6J7G4</accession>
<dbReference type="Pfam" id="PF03631">
    <property type="entry name" value="Virul_fac_BrkB"/>
    <property type="match status" value="1"/>
</dbReference>
<feature type="compositionally biased region" description="Basic and acidic residues" evidence="6">
    <location>
        <begin position="312"/>
        <end position="322"/>
    </location>
</feature>
<dbReference type="PANTHER" id="PTHR30213:SF1">
    <property type="entry name" value="INNER MEMBRANE PROTEIN YHJD"/>
    <property type="match status" value="1"/>
</dbReference>
<evidence type="ECO:0000256" key="5">
    <source>
        <dbReference type="ARBA" id="ARBA00023136"/>
    </source>
</evidence>
<dbReference type="GO" id="GO:0005886">
    <property type="term" value="C:plasma membrane"/>
    <property type="evidence" value="ECO:0007669"/>
    <property type="project" value="UniProtKB-SubCell"/>
</dbReference>
<proteinExistence type="predicted"/>
<comment type="subcellular location">
    <subcellularLocation>
        <location evidence="1">Cell membrane</location>
        <topology evidence="1">Multi-pass membrane protein</topology>
    </subcellularLocation>
</comment>
<keyword evidence="2" id="KW-1003">Cell membrane</keyword>
<feature type="transmembrane region" description="Helical" evidence="7">
    <location>
        <begin position="212"/>
        <end position="241"/>
    </location>
</feature>
<feature type="transmembrane region" description="Helical" evidence="7">
    <location>
        <begin position="152"/>
        <end position="171"/>
    </location>
</feature>
<evidence type="ECO:0000256" key="2">
    <source>
        <dbReference type="ARBA" id="ARBA00022475"/>
    </source>
</evidence>
<feature type="transmembrane region" description="Helical" evidence="7">
    <location>
        <begin position="183"/>
        <end position="206"/>
    </location>
</feature>
<evidence type="ECO:0000256" key="6">
    <source>
        <dbReference type="SAM" id="MobiDB-lite"/>
    </source>
</evidence>
<dbReference type="InterPro" id="IPR017039">
    <property type="entry name" value="Virul_fac_BrkB"/>
</dbReference>
<sequence length="322" mass="33736">MIAFGWAVLRKYFDDGGPREAALITYYGFLSLFPALLLGATIVSRVLARSPGLRDDLIAALVPPSLQTDITNSVDMLSRSRWALVAGLAGLAYSGSGVVLSAYFTLNHVAGVPWHRRSGLVSRYLRVFAGLAVILAGALGIGLLTAAGPVGLAASGVLSGATLIVLARLLLDRPAPLRLLWPAALIGALAVTALFALGAAVLPRLVRGAGPVYGSFATVAAVFTLLYLLGNALVIAAEVAAVRAARLWPRSLDPDRPAEADRRAQELLTREQDRSPLAGQQEPRAQPDHPDHPDGGQGQRVRSSGLVADAGDQDRPGQRGAQ</sequence>
<gene>
    <name evidence="8" type="ORF">C8E87_6907</name>
</gene>
<evidence type="ECO:0000256" key="1">
    <source>
        <dbReference type="ARBA" id="ARBA00004651"/>
    </source>
</evidence>
<organism evidence="8 9">
    <name type="scientific">Paractinoplanes brasiliensis</name>
    <dbReference type="NCBI Taxonomy" id="52695"/>
    <lineage>
        <taxon>Bacteria</taxon>
        <taxon>Bacillati</taxon>
        <taxon>Actinomycetota</taxon>
        <taxon>Actinomycetes</taxon>
        <taxon>Micromonosporales</taxon>
        <taxon>Micromonosporaceae</taxon>
        <taxon>Paractinoplanes</taxon>
    </lineage>
</organism>
<feature type="compositionally biased region" description="Basic and acidic residues" evidence="6">
    <location>
        <begin position="252"/>
        <end position="274"/>
    </location>
</feature>
<reference evidence="8 9" key="1">
    <citation type="submission" date="2019-03" db="EMBL/GenBank/DDBJ databases">
        <title>Sequencing the genomes of 1000 actinobacteria strains.</title>
        <authorList>
            <person name="Klenk H.-P."/>
        </authorList>
    </citation>
    <scope>NUCLEOTIDE SEQUENCE [LARGE SCALE GENOMIC DNA]</scope>
    <source>
        <strain evidence="8 9">DSM 43805</strain>
    </source>
</reference>
<keyword evidence="4 7" id="KW-1133">Transmembrane helix</keyword>
<feature type="transmembrane region" description="Helical" evidence="7">
    <location>
        <begin position="21"/>
        <end position="43"/>
    </location>
</feature>